<sequence>MKIRMNSKSCLFQNRRVGDKADNIEGAERFLFDFIEVY</sequence>
<evidence type="ECO:0000313" key="2">
    <source>
        <dbReference type="Proteomes" id="UP000012118"/>
    </source>
</evidence>
<keyword evidence="2" id="KW-1185">Reference proteome</keyword>
<dbReference type="Proteomes" id="UP000012118">
    <property type="component" value="Unassembled WGS sequence"/>
</dbReference>
<dbReference type="EMBL" id="AHNU02000011">
    <property type="protein sequence ID" value="EMN92409.1"/>
    <property type="molecule type" value="Genomic_DNA"/>
</dbReference>
<name>M6QAT5_9LEPT</name>
<protein>
    <submittedName>
        <fullName evidence="1">Uncharacterized protein</fullName>
    </submittedName>
</protein>
<accession>M6QAT5</accession>
<dbReference type="AlphaFoldDB" id="M6QAT5"/>
<reference evidence="1 2" key="1">
    <citation type="submission" date="2013-01" db="EMBL/GenBank/DDBJ databases">
        <authorList>
            <person name="Harkins D.M."/>
            <person name="Durkin A.S."/>
            <person name="Brinkac L.M."/>
            <person name="Haft D.H."/>
            <person name="Selengut J.D."/>
            <person name="Sanka R."/>
            <person name="DePew J."/>
            <person name="Purushe J."/>
            <person name="Chanthongthip A."/>
            <person name="Lattana O."/>
            <person name="Phetsouvanh R."/>
            <person name="Newton P.N."/>
            <person name="Vinetz J.M."/>
            <person name="Sutton G.G."/>
            <person name="Nierman W.C."/>
            <person name="Fouts D.E."/>
        </authorList>
    </citation>
    <scope>NUCLEOTIDE SEQUENCE [LARGE SCALE GENOMIC DNA]</scope>
    <source>
        <strain evidence="1 2">UI 13098</strain>
    </source>
</reference>
<evidence type="ECO:0000313" key="1">
    <source>
        <dbReference type="EMBL" id="EMN92409.1"/>
    </source>
</evidence>
<organism evidence="1 2">
    <name type="scientific">Leptospira weilii str. UI 13098</name>
    <dbReference type="NCBI Taxonomy" id="1088542"/>
    <lineage>
        <taxon>Bacteria</taxon>
        <taxon>Pseudomonadati</taxon>
        <taxon>Spirochaetota</taxon>
        <taxon>Spirochaetia</taxon>
        <taxon>Leptospirales</taxon>
        <taxon>Leptospiraceae</taxon>
        <taxon>Leptospira</taxon>
    </lineage>
</organism>
<gene>
    <name evidence="1" type="ORF">LEP1GSC108_0137</name>
</gene>
<proteinExistence type="predicted"/>
<comment type="caution">
    <text evidence="1">The sequence shown here is derived from an EMBL/GenBank/DDBJ whole genome shotgun (WGS) entry which is preliminary data.</text>
</comment>